<comment type="caution">
    <text evidence="1">The sequence shown here is derived from an EMBL/GenBank/DDBJ whole genome shotgun (WGS) entry which is preliminary data.</text>
</comment>
<organism evidence="1 2">
    <name type="scientific">Pleurodeles waltl</name>
    <name type="common">Iberian ribbed newt</name>
    <dbReference type="NCBI Taxonomy" id="8319"/>
    <lineage>
        <taxon>Eukaryota</taxon>
        <taxon>Metazoa</taxon>
        <taxon>Chordata</taxon>
        <taxon>Craniata</taxon>
        <taxon>Vertebrata</taxon>
        <taxon>Euteleostomi</taxon>
        <taxon>Amphibia</taxon>
        <taxon>Batrachia</taxon>
        <taxon>Caudata</taxon>
        <taxon>Salamandroidea</taxon>
        <taxon>Salamandridae</taxon>
        <taxon>Pleurodelinae</taxon>
        <taxon>Pleurodeles</taxon>
    </lineage>
</organism>
<name>A0AAV7NLZ3_PLEWA</name>
<proteinExistence type="predicted"/>
<sequence>MDCLAPSMISDDRRPTWQVPAKTRVASRNASRPMVAAGAEADEGLLEPSCRVPAFSTARLAVQLIKLVLFNEGSPEAMPKLRLRQACLRLGAGDFALFSEGEAPAGASCEAINRGIPPVPVWGYLEPMCPVRVAAVCTLVRVKAQHNAFSFRFPRSPGLSLPLPGLCSAARGSFFLVFSPRDGLLLRRSDRAGPPTALRVPRCLS</sequence>
<accession>A0AAV7NLZ3</accession>
<gene>
    <name evidence="1" type="ORF">NDU88_002051</name>
</gene>
<dbReference type="Proteomes" id="UP001066276">
    <property type="component" value="Chromosome 8"/>
</dbReference>
<keyword evidence="2" id="KW-1185">Reference proteome</keyword>
<protein>
    <submittedName>
        <fullName evidence="1">Uncharacterized protein</fullName>
    </submittedName>
</protein>
<reference evidence="1" key="1">
    <citation type="journal article" date="2022" name="bioRxiv">
        <title>Sequencing and chromosome-scale assembly of the giantPleurodeles waltlgenome.</title>
        <authorList>
            <person name="Brown T."/>
            <person name="Elewa A."/>
            <person name="Iarovenko S."/>
            <person name="Subramanian E."/>
            <person name="Araus A.J."/>
            <person name="Petzold A."/>
            <person name="Susuki M."/>
            <person name="Suzuki K.-i.T."/>
            <person name="Hayashi T."/>
            <person name="Toyoda A."/>
            <person name="Oliveira C."/>
            <person name="Osipova E."/>
            <person name="Leigh N.D."/>
            <person name="Simon A."/>
            <person name="Yun M.H."/>
        </authorList>
    </citation>
    <scope>NUCLEOTIDE SEQUENCE</scope>
    <source>
        <strain evidence="1">20211129_DDA</strain>
        <tissue evidence="1">Liver</tissue>
    </source>
</reference>
<evidence type="ECO:0000313" key="2">
    <source>
        <dbReference type="Proteomes" id="UP001066276"/>
    </source>
</evidence>
<dbReference type="AlphaFoldDB" id="A0AAV7NLZ3"/>
<dbReference type="EMBL" id="JANPWB010000012">
    <property type="protein sequence ID" value="KAJ1113810.1"/>
    <property type="molecule type" value="Genomic_DNA"/>
</dbReference>
<evidence type="ECO:0000313" key="1">
    <source>
        <dbReference type="EMBL" id="KAJ1113810.1"/>
    </source>
</evidence>